<evidence type="ECO:0000256" key="2">
    <source>
        <dbReference type="ARBA" id="ARBA00022963"/>
    </source>
</evidence>
<evidence type="ECO:0000259" key="4">
    <source>
        <dbReference type="PROSITE" id="PS51635"/>
    </source>
</evidence>
<comment type="caution">
    <text evidence="5">The sequence shown here is derived from an EMBL/GenBank/DDBJ whole genome shotgun (WGS) entry which is preliminary data.</text>
</comment>
<gene>
    <name evidence="5" type="ORF">S03H2_12420</name>
</gene>
<dbReference type="InterPro" id="IPR002641">
    <property type="entry name" value="PNPLA_dom"/>
</dbReference>
<evidence type="ECO:0000256" key="3">
    <source>
        <dbReference type="ARBA" id="ARBA00023098"/>
    </source>
</evidence>
<proteinExistence type="predicted"/>
<evidence type="ECO:0000313" key="5">
    <source>
        <dbReference type="EMBL" id="GAH46756.1"/>
    </source>
</evidence>
<feature type="non-terminal residue" evidence="5">
    <location>
        <position position="188"/>
    </location>
</feature>
<accession>X1FM36</accession>
<dbReference type="InterPro" id="IPR016035">
    <property type="entry name" value="Acyl_Trfase/lysoPLipase"/>
</dbReference>
<dbReference type="GO" id="GO:0016042">
    <property type="term" value="P:lipid catabolic process"/>
    <property type="evidence" value="ECO:0007669"/>
    <property type="project" value="UniProtKB-KW"/>
</dbReference>
<dbReference type="PROSITE" id="PS51635">
    <property type="entry name" value="PNPLA"/>
    <property type="match status" value="1"/>
</dbReference>
<dbReference type="InterPro" id="IPR050301">
    <property type="entry name" value="NTE"/>
</dbReference>
<dbReference type="SUPFAM" id="SSF52151">
    <property type="entry name" value="FabD/lysophospholipase-like"/>
    <property type="match status" value="1"/>
</dbReference>
<dbReference type="Gene3D" id="3.40.1090.10">
    <property type="entry name" value="Cytosolic phospholipase A2 catalytic domain"/>
    <property type="match status" value="1"/>
</dbReference>
<keyword evidence="3" id="KW-0443">Lipid metabolism</keyword>
<evidence type="ECO:0000256" key="1">
    <source>
        <dbReference type="ARBA" id="ARBA00022801"/>
    </source>
</evidence>
<dbReference type="AlphaFoldDB" id="X1FM36"/>
<keyword evidence="2" id="KW-0442">Lipid degradation</keyword>
<dbReference type="GO" id="GO:0016787">
    <property type="term" value="F:hydrolase activity"/>
    <property type="evidence" value="ECO:0007669"/>
    <property type="project" value="UniProtKB-KW"/>
</dbReference>
<reference evidence="5" key="1">
    <citation type="journal article" date="2014" name="Front. Microbiol.">
        <title>High frequency of phylogenetically diverse reductive dehalogenase-homologous genes in deep subseafloor sedimentary metagenomes.</title>
        <authorList>
            <person name="Kawai M."/>
            <person name="Futagami T."/>
            <person name="Toyoda A."/>
            <person name="Takaki Y."/>
            <person name="Nishi S."/>
            <person name="Hori S."/>
            <person name="Arai W."/>
            <person name="Tsubouchi T."/>
            <person name="Morono Y."/>
            <person name="Uchiyama I."/>
            <person name="Ito T."/>
            <person name="Fujiyama A."/>
            <person name="Inagaki F."/>
            <person name="Takami H."/>
        </authorList>
    </citation>
    <scope>NUCLEOTIDE SEQUENCE</scope>
    <source>
        <strain evidence="5">Expedition CK06-06</strain>
    </source>
</reference>
<feature type="domain" description="PNPLA" evidence="4">
    <location>
        <begin position="4"/>
        <end position="175"/>
    </location>
</feature>
<protein>
    <recommendedName>
        <fullName evidence="4">PNPLA domain-containing protein</fullName>
    </recommendedName>
</protein>
<organism evidence="5">
    <name type="scientific">marine sediment metagenome</name>
    <dbReference type="NCBI Taxonomy" id="412755"/>
    <lineage>
        <taxon>unclassified sequences</taxon>
        <taxon>metagenomes</taxon>
        <taxon>ecological metagenomes</taxon>
    </lineage>
</organism>
<keyword evidence="1" id="KW-0378">Hydrolase</keyword>
<dbReference type="EMBL" id="BARU01006319">
    <property type="protein sequence ID" value="GAH46756.1"/>
    <property type="molecule type" value="Genomic_DNA"/>
</dbReference>
<dbReference type="PANTHER" id="PTHR14226">
    <property type="entry name" value="NEUROPATHY TARGET ESTERASE/SWISS CHEESE D.MELANOGASTER"/>
    <property type="match status" value="1"/>
</dbReference>
<sequence length="188" mass="20334">MVGLCISGGGAKVGFAIGVLETMESKGIMPNLVYGISSGSLCTAALCYGSVDFLKKQLLEIQKKEDVLEPQWFKALIAQILGLGNADGLFSMKTMRKKLGKLPEDKPIMKGVVGYVDLNGGGITYISSLDVEKKDFLDAVQASCSIPLVMQTQRWGDEVRVDGGVRDMLPLKQLIDDPLKVDEIHIIS</sequence>
<dbReference type="PANTHER" id="PTHR14226:SF29">
    <property type="entry name" value="NEUROPATHY TARGET ESTERASE SWS"/>
    <property type="match status" value="1"/>
</dbReference>
<dbReference type="Pfam" id="PF01734">
    <property type="entry name" value="Patatin"/>
    <property type="match status" value="1"/>
</dbReference>
<name>X1FM36_9ZZZZ</name>